<feature type="domain" description="Beta-lactamase-related" evidence="1">
    <location>
        <begin position="151"/>
        <end position="463"/>
    </location>
</feature>
<reference evidence="2 3" key="1">
    <citation type="submission" date="2024-03" db="EMBL/GenBank/DDBJ databases">
        <title>Sequence of Lycoming College Course Isolates.</title>
        <authorList>
            <person name="Plotts O."/>
            <person name="Newman J."/>
        </authorList>
    </citation>
    <scope>NUCLEOTIDE SEQUENCE [LARGE SCALE GENOMIC DNA]</scope>
    <source>
        <strain evidence="2 3">CJB-3</strain>
    </source>
</reference>
<sequence>MPTINRRHLIIHISFLLTLGLASCKPTGSEQKTTAIAKLTIRYMNENKPDSVYLLFGETLRKQIPVVRWASIYKKQISGLLPLKNLSLVSWKDSIGIYKVTGKIPLQIMFGNLDKDGKMNTFAALSSTETAKKTHKVATDNKLINHLDSTVDKVVSTYIQTKGNVGVSTGVLYKGKSYFYNYGERKMDTKSLPDNHTLYDIGSITKTFTSTLLALAVHQQKLTLETSITKFLPDSVAENPALQKITFKELANHTSGLPRDADNLGATVIDANQPYGNYKVKDLFSLLKHFKQTTVPGVKYGYSNLGVGLIGVLFERIYDKSYQELLRQYITLPLKMNETMCSIDSTKFSNLAQGYNSFSQPVPFYHLQAVEAAGAIKSSTFDLITYAKAQLFSSSPTLDTAIKLIHQVTFDKKPDIVGLGWYYLPDNKNVMTHTGGTGGYLSSICIDLSRQIAVVILTNNTNTGHSLGNNLITAIH</sequence>
<dbReference type="PANTHER" id="PTHR46825:SF9">
    <property type="entry name" value="BETA-LACTAMASE-RELATED DOMAIN-CONTAINING PROTEIN"/>
    <property type="match status" value="1"/>
</dbReference>
<dbReference type="EC" id="3.1.1.103" evidence="2"/>
<dbReference type="Pfam" id="PF00144">
    <property type="entry name" value="Beta-lactamase"/>
    <property type="match status" value="1"/>
</dbReference>
<proteinExistence type="predicted"/>
<dbReference type="Gene3D" id="3.40.710.10">
    <property type="entry name" value="DD-peptidase/beta-lactamase superfamily"/>
    <property type="match status" value="1"/>
</dbReference>
<evidence type="ECO:0000313" key="2">
    <source>
        <dbReference type="EMBL" id="MEJ2902317.1"/>
    </source>
</evidence>
<name>A0ABU8NJE0_9SPHI</name>
<dbReference type="SUPFAM" id="SSF56601">
    <property type="entry name" value="beta-lactamase/transpeptidase-like"/>
    <property type="match status" value="1"/>
</dbReference>
<dbReference type="RefSeq" id="WP_337716026.1">
    <property type="nucleotide sequence ID" value="NZ_JBBEUB010000002.1"/>
</dbReference>
<dbReference type="EMBL" id="JBBEUB010000002">
    <property type="protein sequence ID" value="MEJ2902317.1"/>
    <property type="molecule type" value="Genomic_DNA"/>
</dbReference>
<dbReference type="InterPro" id="IPR012338">
    <property type="entry name" value="Beta-lactam/transpept-like"/>
</dbReference>
<comment type="caution">
    <text evidence="2">The sequence shown here is derived from an EMBL/GenBank/DDBJ whole genome shotgun (WGS) entry which is preliminary data.</text>
</comment>
<evidence type="ECO:0000259" key="1">
    <source>
        <dbReference type="Pfam" id="PF00144"/>
    </source>
</evidence>
<protein>
    <submittedName>
        <fullName evidence="2">Serine hydrolase domain-containing protein</fullName>
        <ecNumber evidence="2">3.1.1.103</ecNumber>
    </submittedName>
</protein>
<dbReference type="InterPro" id="IPR001466">
    <property type="entry name" value="Beta-lactam-related"/>
</dbReference>
<dbReference type="GO" id="GO:0016787">
    <property type="term" value="F:hydrolase activity"/>
    <property type="evidence" value="ECO:0007669"/>
    <property type="project" value="UniProtKB-KW"/>
</dbReference>
<accession>A0ABU8NJE0</accession>
<gene>
    <name evidence="2" type="ORF">WAE58_07765</name>
</gene>
<organism evidence="2 3">
    <name type="scientific">Pedobacter panaciterrae</name>
    <dbReference type="NCBI Taxonomy" id="363849"/>
    <lineage>
        <taxon>Bacteria</taxon>
        <taxon>Pseudomonadati</taxon>
        <taxon>Bacteroidota</taxon>
        <taxon>Sphingobacteriia</taxon>
        <taxon>Sphingobacteriales</taxon>
        <taxon>Sphingobacteriaceae</taxon>
        <taxon>Pedobacter</taxon>
    </lineage>
</organism>
<dbReference type="PROSITE" id="PS51257">
    <property type="entry name" value="PROKAR_LIPOPROTEIN"/>
    <property type="match status" value="1"/>
</dbReference>
<keyword evidence="3" id="KW-1185">Reference proteome</keyword>
<keyword evidence="2" id="KW-0378">Hydrolase</keyword>
<dbReference type="PANTHER" id="PTHR46825">
    <property type="entry name" value="D-ALANYL-D-ALANINE-CARBOXYPEPTIDASE/ENDOPEPTIDASE AMPH"/>
    <property type="match status" value="1"/>
</dbReference>
<evidence type="ECO:0000313" key="3">
    <source>
        <dbReference type="Proteomes" id="UP001378956"/>
    </source>
</evidence>
<dbReference type="Proteomes" id="UP001378956">
    <property type="component" value="Unassembled WGS sequence"/>
</dbReference>
<dbReference type="InterPro" id="IPR050491">
    <property type="entry name" value="AmpC-like"/>
</dbReference>